<keyword evidence="3" id="KW-1185">Reference proteome</keyword>
<dbReference type="InterPro" id="IPR037523">
    <property type="entry name" value="VOC_core"/>
</dbReference>
<dbReference type="PROSITE" id="PS51819">
    <property type="entry name" value="VOC"/>
    <property type="match status" value="1"/>
</dbReference>
<dbReference type="InterPro" id="IPR029068">
    <property type="entry name" value="Glyas_Bleomycin-R_OHBP_Dase"/>
</dbReference>
<dbReference type="RefSeq" id="WP_047224494.1">
    <property type="nucleotide sequence ID" value="NZ_JWIO01000040.1"/>
</dbReference>
<dbReference type="EMBL" id="JWIO01000040">
    <property type="protein sequence ID" value="KLL10174.1"/>
    <property type="molecule type" value="Genomic_DNA"/>
</dbReference>
<protein>
    <submittedName>
        <fullName evidence="2">Glyoxalase</fullName>
    </submittedName>
</protein>
<dbReference type="Proteomes" id="UP000035425">
    <property type="component" value="Unassembled WGS sequence"/>
</dbReference>
<dbReference type="Pfam" id="PF00903">
    <property type="entry name" value="Glyoxalase"/>
    <property type="match status" value="1"/>
</dbReference>
<accession>A0ABR5F0E1</accession>
<dbReference type="InterPro" id="IPR004360">
    <property type="entry name" value="Glyas_Fos-R_dOase_dom"/>
</dbReference>
<evidence type="ECO:0000313" key="3">
    <source>
        <dbReference type="Proteomes" id="UP000035425"/>
    </source>
</evidence>
<name>A0ABR5F0E1_9ACTN</name>
<reference evidence="2 3" key="1">
    <citation type="submission" date="2014-12" db="EMBL/GenBank/DDBJ databases">
        <title>Frankia sp. BMG5.1 draft genome.</title>
        <authorList>
            <person name="Gtari M."/>
            <person name="Ghodhbane-Gtari F."/>
            <person name="Nouioui I."/>
            <person name="Ktari A."/>
            <person name="Hezbri K."/>
            <person name="Mimouni W."/>
            <person name="Sbissi I."/>
            <person name="Ayari A."/>
            <person name="Yamanaka T."/>
            <person name="Normand P."/>
            <person name="Tisa L.S."/>
            <person name="Boudabous A."/>
        </authorList>
    </citation>
    <scope>NUCLEOTIDE SEQUENCE [LARGE SCALE GENOMIC DNA]</scope>
    <source>
        <strain evidence="2 3">BMG5.1</strain>
    </source>
</reference>
<sequence>MPDTNPTVWLTLQAHNPAVLIDYLVGTFGFDLVARHGEGETVEHAELLWPEGSGGVMLGAYKPEGHWTREPGTAGGYVVTSDPDRLYERVLAAGADIIVKINETPYGSREFVVRDPEGNLWAFGTYTGAPRGGHPS</sequence>
<dbReference type="SUPFAM" id="SSF54593">
    <property type="entry name" value="Glyoxalase/Bleomycin resistance protein/Dihydroxybiphenyl dioxygenase"/>
    <property type="match status" value="1"/>
</dbReference>
<evidence type="ECO:0000313" key="2">
    <source>
        <dbReference type="EMBL" id="KLL10174.1"/>
    </source>
</evidence>
<proteinExistence type="predicted"/>
<organism evidence="2 3">
    <name type="scientific">Protofrankia coriariae</name>
    <dbReference type="NCBI Taxonomy" id="1562887"/>
    <lineage>
        <taxon>Bacteria</taxon>
        <taxon>Bacillati</taxon>
        <taxon>Actinomycetota</taxon>
        <taxon>Actinomycetes</taxon>
        <taxon>Frankiales</taxon>
        <taxon>Frankiaceae</taxon>
        <taxon>Protofrankia</taxon>
    </lineage>
</organism>
<gene>
    <name evidence="2" type="ORF">FrCorBMG51_19555</name>
</gene>
<dbReference type="Gene3D" id="3.30.720.120">
    <property type="match status" value="1"/>
</dbReference>
<dbReference type="Gene3D" id="3.30.720.110">
    <property type="match status" value="1"/>
</dbReference>
<feature type="domain" description="VOC" evidence="1">
    <location>
        <begin position="6"/>
        <end position="126"/>
    </location>
</feature>
<evidence type="ECO:0000259" key="1">
    <source>
        <dbReference type="PROSITE" id="PS51819"/>
    </source>
</evidence>
<comment type="caution">
    <text evidence="2">The sequence shown here is derived from an EMBL/GenBank/DDBJ whole genome shotgun (WGS) entry which is preliminary data.</text>
</comment>